<name>A0A9D1F1V6_9FIRM</name>
<proteinExistence type="predicted"/>
<evidence type="ECO:0000313" key="1">
    <source>
        <dbReference type="EMBL" id="HIS45963.1"/>
    </source>
</evidence>
<dbReference type="AlphaFoldDB" id="A0A9D1F1V6"/>
<organism evidence="1 2">
    <name type="scientific">Candidatus Scybalocola faecigallinarum</name>
    <dbReference type="NCBI Taxonomy" id="2840941"/>
    <lineage>
        <taxon>Bacteria</taxon>
        <taxon>Bacillati</taxon>
        <taxon>Bacillota</taxon>
        <taxon>Clostridia</taxon>
        <taxon>Lachnospirales</taxon>
        <taxon>Lachnospiraceae</taxon>
        <taxon>Lachnospiraceae incertae sedis</taxon>
        <taxon>Candidatus Scybalocola (ex Gilroy et al. 2021)</taxon>
    </lineage>
</organism>
<reference evidence="1" key="1">
    <citation type="submission" date="2020-10" db="EMBL/GenBank/DDBJ databases">
        <authorList>
            <person name="Gilroy R."/>
        </authorList>
    </citation>
    <scope>NUCLEOTIDE SEQUENCE</scope>
    <source>
        <strain evidence="1">CHK178-757</strain>
    </source>
</reference>
<dbReference type="EMBL" id="DVIT01000002">
    <property type="protein sequence ID" value="HIS45963.1"/>
    <property type="molecule type" value="Genomic_DNA"/>
</dbReference>
<protein>
    <submittedName>
        <fullName evidence="1">Uncharacterized protein</fullName>
    </submittedName>
</protein>
<sequence length="46" mass="5376">MPEDLGREFARAIETLKMADGKGYARLYKYDLKRKAFLLERLGKRG</sequence>
<comment type="caution">
    <text evidence="1">The sequence shown here is derived from an EMBL/GenBank/DDBJ whole genome shotgun (WGS) entry which is preliminary data.</text>
</comment>
<gene>
    <name evidence="1" type="ORF">IAB46_00090</name>
</gene>
<accession>A0A9D1F1V6</accession>
<reference evidence="1" key="2">
    <citation type="journal article" date="2021" name="PeerJ">
        <title>Extensive microbial diversity within the chicken gut microbiome revealed by metagenomics and culture.</title>
        <authorList>
            <person name="Gilroy R."/>
            <person name="Ravi A."/>
            <person name="Getino M."/>
            <person name="Pursley I."/>
            <person name="Horton D.L."/>
            <person name="Alikhan N.F."/>
            <person name="Baker D."/>
            <person name="Gharbi K."/>
            <person name="Hall N."/>
            <person name="Watson M."/>
            <person name="Adriaenssens E.M."/>
            <person name="Foster-Nyarko E."/>
            <person name="Jarju S."/>
            <person name="Secka A."/>
            <person name="Antonio M."/>
            <person name="Oren A."/>
            <person name="Chaudhuri R.R."/>
            <person name="La Ragione R."/>
            <person name="Hildebrand F."/>
            <person name="Pallen M.J."/>
        </authorList>
    </citation>
    <scope>NUCLEOTIDE SEQUENCE</scope>
    <source>
        <strain evidence="1">CHK178-757</strain>
    </source>
</reference>
<evidence type="ECO:0000313" key="2">
    <source>
        <dbReference type="Proteomes" id="UP000823927"/>
    </source>
</evidence>
<dbReference type="Proteomes" id="UP000823927">
    <property type="component" value="Unassembled WGS sequence"/>
</dbReference>